<name>A0ACC3NVJ3_9PEZI</name>
<comment type="caution">
    <text evidence="1">The sequence shown here is derived from an EMBL/GenBank/DDBJ whole genome shotgun (WGS) entry which is preliminary data.</text>
</comment>
<organism evidence="1 2">
    <name type="scientific">Vermiconidia calcicola</name>
    <dbReference type="NCBI Taxonomy" id="1690605"/>
    <lineage>
        <taxon>Eukaryota</taxon>
        <taxon>Fungi</taxon>
        <taxon>Dikarya</taxon>
        <taxon>Ascomycota</taxon>
        <taxon>Pezizomycotina</taxon>
        <taxon>Dothideomycetes</taxon>
        <taxon>Dothideomycetidae</taxon>
        <taxon>Mycosphaerellales</taxon>
        <taxon>Extremaceae</taxon>
        <taxon>Vermiconidia</taxon>
    </lineage>
</organism>
<dbReference type="EMBL" id="JAUTXU010000007">
    <property type="protein sequence ID" value="KAK3723951.1"/>
    <property type="molecule type" value="Genomic_DNA"/>
</dbReference>
<sequence>MDGDMELVAEEARKYEGAVGKGIPDEVVAELIEFGGNAMPDDYYKDPKNRHAEFWYERLEKDGWQEKIGAVADLWVQSDENVQRAAAQVGRPAKPPHRQLVRAFCICRFKQRSHKQWKRLPGGPGMDGEPQTVVCIALEDLGPDNGLFFELQSGKDVCIDGTDQILLPPSGGGLIMLI</sequence>
<reference evidence="1" key="1">
    <citation type="submission" date="2023-07" db="EMBL/GenBank/DDBJ databases">
        <title>Black Yeasts Isolated from many extreme environments.</title>
        <authorList>
            <person name="Coleine C."/>
            <person name="Stajich J.E."/>
            <person name="Selbmann L."/>
        </authorList>
    </citation>
    <scope>NUCLEOTIDE SEQUENCE</scope>
    <source>
        <strain evidence="1">CCFEE 5714</strain>
    </source>
</reference>
<proteinExistence type="predicted"/>
<evidence type="ECO:0000313" key="2">
    <source>
        <dbReference type="Proteomes" id="UP001281147"/>
    </source>
</evidence>
<gene>
    <name evidence="1" type="ORF">LTR37_001435</name>
</gene>
<protein>
    <submittedName>
        <fullName evidence="1">Uncharacterized protein</fullName>
    </submittedName>
</protein>
<dbReference type="Proteomes" id="UP001281147">
    <property type="component" value="Unassembled WGS sequence"/>
</dbReference>
<keyword evidence="2" id="KW-1185">Reference proteome</keyword>
<accession>A0ACC3NVJ3</accession>
<evidence type="ECO:0000313" key="1">
    <source>
        <dbReference type="EMBL" id="KAK3723951.1"/>
    </source>
</evidence>